<evidence type="ECO:0008006" key="5">
    <source>
        <dbReference type="Google" id="ProtNLM"/>
    </source>
</evidence>
<accession>A0ABU3JJH2</accession>
<sequence>MDTQSTSPDLVRGPDHDHSTGGCRPSWGAIAVALVIVIGALSCALLTVVIAPGDPATAATAGVIASSGMTAGAAIICRS</sequence>
<dbReference type="EMBL" id="JASKMA010000001">
    <property type="protein sequence ID" value="MDT6981926.1"/>
    <property type="molecule type" value="Genomic_DNA"/>
</dbReference>
<organism evidence="3 4">
    <name type="scientific">Streptomyces lusitanus</name>
    <dbReference type="NCBI Taxonomy" id="68232"/>
    <lineage>
        <taxon>Bacteria</taxon>
        <taxon>Bacillati</taxon>
        <taxon>Actinomycetota</taxon>
        <taxon>Actinomycetes</taxon>
        <taxon>Kitasatosporales</taxon>
        <taxon>Streptomycetaceae</taxon>
        <taxon>Streptomyces</taxon>
    </lineage>
</organism>
<keyword evidence="2" id="KW-0812">Transmembrane</keyword>
<keyword evidence="4" id="KW-1185">Reference proteome</keyword>
<evidence type="ECO:0000313" key="3">
    <source>
        <dbReference type="EMBL" id="MDT6981926.1"/>
    </source>
</evidence>
<reference evidence="3 4" key="1">
    <citation type="submission" date="2023-05" db="EMBL/GenBank/DDBJ databases">
        <title>Streptomyces fuscus sp. nov., a brown-black pigment producing actinomyces isolated from dry sand of Sea duck farm.</title>
        <authorList>
            <person name="Xie J."/>
            <person name="Shen N."/>
        </authorList>
    </citation>
    <scope>NUCLEOTIDE SEQUENCE [LARGE SCALE GENOMIC DNA]</scope>
    <source>
        <strain evidence="3 4">CGMCC 4.1745</strain>
    </source>
</reference>
<evidence type="ECO:0000256" key="1">
    <source>
        <dbReference type="SAM" id="MobiDB-lite"/>
    </source>
</evidence>
<proteinExistence type="predicted"/>
<evidence type="ECO:0000313" key="4">
    <source>
        <dbReference type="Proteomes" id="UP001249760"/>
    </source>
</evidence>
<feature type="transmembrane region" description="Helical" evidence="2">
    <location>
        <begin position="27"/>
        <end position="50"/>
    </location>
</feature>
<protein>
    <recommendedName>
        <fullName evidence="5">Lipoprotein</fullName>
    </recommendedName>
</protein>
<comment type="caution">
    <text evidence="3">The sequence shown here is derived from an EMBL/GenBank/DDBJ whole genome shotgun (WGS) entry which is preliminary data.</text>
</comment>
<dbReference type="RefSeq" id="WP_394308157.1">
    <property type="nucleotide sequence ID" value="NZ_JASKMA010000001.1"/>
</dbReference>
<feature type="region of interest" description="Disordered" evidence="1">
    <location>
        <begin position="1"/>
        <end position="23"/>
    </location>
</feature>
<name>A0ABU3JJH2_9ACTN</name>
<keyword evidence="2" id="KW-0472">Membrane</keyword>
<dbReference type="Proteomes" id="UP001249760">
    <property type="component" value="Unassembled WGS sequence"/>
</dbReference>
<feature type="transmembrane region" description="Helical" evidence="2">
    <location>
        <begin position="56"/>
        <end position="77"/>
    </location>
</feature>
<keyword evidence="2" id="KW-1133">Transmembrane helix</keyword>
<gene>
    <name evidence="3" type="ORF">QNO04_00530</name>
</gene>
<evidence type="ECO:0000256" key="2">
    <source>
        <dbReference type="SAM" id="Phobius"/>
    </source>
</evidence>